<dbReference type="GO" id="GO:0030246">
    <property type="term" value="F:carbohydrate binding"/>
    <property type="evidence" value="ECO:0007669"/>
    <property type="project" value="UniProtKB-UniRule"/>
</dbReference>
<evidence type="ECO:0000313" key="6">
    <source>
        <dbReference type="WBParaSite" id="ASIM_0000051001-mRNA-1"/>
    </source>
</evidence>
<protein>
    <recommendedName>
        <fullName evidence="2">Galectin</fullName>
    </recommendedName>
</protein>
<dbReference type="PROSITE" id="PS51304">
    <property type="entry name" value="GALECTIN"/>
    <property type="match status" value="2"/>
</dbReference>
<proteinExistence type="predicted"/>
<dbReference type="OrthoDB" id="6251307at2759"/>
<organism evidence="6">
    <name type="scientific">Anisakis simplex</name>
    <name type="common">Herring worm</name>
    <dbReference type="NCBI Taxonomy" id="6269"/>
    <lineage>
        <taxon>Eukaryota</taxon>
        <taxon>Metazoa</taxon>
        <taxon>Ecdysozoa</taxon>
        <taxon>Nematoda</taxon>
        <taxon>Chromadorea</taxon>
        <taxon>Rhabditida</taxon>
        <taxon>Spirurina</taxon>
        <taxon>Ascaridomorpha</taxon>
        <taxon>Ascaridoidea</taxon>
        <taxon>Anisakidae</taxon>
        <taxon>Anisakis</taxon>
        <taxon>Anisakis simplex complex</taxon>
    </lineage>
</organism>
<dbReference type="GO" id="GO:0016936">
    <property type="term" value="F:galactoside binding"/>
    <property type="evidence" value="ECO:0007669"/>
    <property type="project" value="TreeGrafter"/>
</dbReference>
<evidence type="ECO:0000313" key="4">
    <source>
        <dbReference type="EMBL" id="VDK17682.1"/>
    </source>
</evidence>
<dbReference type="Pfam" id="PF00337">
    <property type="entry name" value="Gal-bind_lectin"/>
    <property type="match status" value="2"/>
</dbReference>
<reference evidence="4 5" key="2">
    <citation type="submission" date="2018-11" db="EMBL/GenBank/DDBJ databases">
        <authorList>
            <consortium name="Pathogen Informatics"/>
        </authorList>
    </citation>
    <scope>NUCLEOTIDE SEQUENCE [LARGE SCALE GENOMIC DNA]</scope>
</reference>
<keyword evidence="1 2" id="KW-0430">Lectin</keyword>
<dbReference type="PANTHER" id="PTHR11346">
    <property type="entry name" value="GALECTIN"/>
    <property type="match status" value="1"/>
</dbReference>
<evidence type="ECO:0000259" key="3">
    <source>
        <dbReference type="PROSITE" id="PS51304"/>
    </source>
</evidence>
<evidence type="ECO:0000256" key="2">
    <source>
        <dbReference type="RuleBase" id="RU102079"/>
    </source>
</evidence>
<dbReference type="InterPro" id="IPR044156">
    <property type="entry name" value="Galectin-like"/>
</dbReference>
<dbReference type="AlphaFoldDB" id="A0A0M3IZ29"/>
<gene>
    <name evidence="4" type="ORF">ASIM_LOCUS412</name>
</gene>
<sequence length="256" mass="29622">MRGARRIQDPGAEAVLHIDIRFDEGQIVMNTMEQPLKWGRENRVWNPFKRGEDFHLIIRADGDKFDILANHKKIHEYPMRLPLRTIQYLTVIGDVTVEGVGWTGRSPMTLPIRTMFENGHLKIAYDVRSLRTHVSLRIAIDHDRSGRSFIVYGTPKGNFDVNLLARNDDILFHFKIVRNALIDRNWGEEERGIMFPFRKGALFDLQFLNTPDSIQVFFDGELICEFKHRTNNPASDYADLGIVGELDLNAIEFNIE</sequence>
<name>A0A0M3IZ29_ANISI</name>
<evidence type="ECO:0000313" key="5">
    <source>
        <dbReference type="Proteomes" id="UP000267096"/>
    </source>
</evidence>
<feature type="domain" description="Galectin" evidence="3">
    <location>
        <begin position="1"/>
        <end position="103"/>
    </location>
</feature>
<dbReference type="PANTHER" id="PTHR11346:SF116">
    <property type="entry name" value="GALECTIN"/>
    <property type="match status" value="1"/>
</dbReference>
<dbReference type="InterPro" id="IPR013320">
    <property type="entry name" value="ConA-like_dom_sf"/>
</dbReference>
<reference evidence="6" key="1">
    <citation type="submission" date="2017-02" db="UniProtKB">
        <authorList>
            <consortium name="WormBaseParasite"/>
        </authorList>
    </citation>
    <scope>IDENTIFICATION</scope>
</reference>
<evidence type="ECO:0000256" key="1">
    <source>
        <dbReference type="ARBA" id="ARBA00022734"/>
    </source>
</evidence>
<feature type="domain" description="Galectin" evidence="3">
    <location>
        <begin position="135"/>
        <end position="254"/>
    </location>
</feature>
<dbReference type="Proteomes" id="UP000267096">
    <property type="component" value="Unassembled WGS sequence"/>
</dbReference>
<dbReference type="Gene3D" id="2.60.120.200">
    <property type="match status" value="2"/>
</dbReference>
<dbReference type="EMBL" id="UYRR01000246">
    <property type="protein sequence ID" value="VDK17682.1"/>
    <property type="molecule type" value="Genomic_DNA"/>
</dbReference>
<dbReference type="SUPFAM" id="SSF49899">
    <property type="entry name" value="Concanavalin A-like lectins/glucanases"/>
    <property type="match status" value="2"/>
</dbReference>
<dbReference type="SMART" id="SM00276">
    <property type="entry name" value="GLECT"/>
    <property type="match status" value="2"/>
</dbReference>
<keyword evidence="5" id="KW-1185">Reference proteome</keyword>
<dbReference type="SMART" id="SM00908">
    <property type="entry name" value="Gal-bind_lectin"/>
    <property type="match status" value="2"/>
</dbReference>
<dbReference type="WBParaSite" id="ASIM_0000051001-mRNA-1">
    <property type="protein sequence ID" value="ASIM_0000051001-mRNA-1"/>
    <property type="gene ID" value="ASIM_0000051001"/>
</dbReference>
<dbReference type="InterPro" id="IPR001079">
    <property type="entry name" value="Galectin_CRD"/>
</dbReference>
<accession>A0A0M3IZ29</accession>
<dbReference type="CDD" id="cd00070">
    <property type="entry name" value="GLECT"/>
    <property type="match status" value="2"/>
</dbReference>